<name>A0A1Q9E8X2_SYMMI</name>
<comment type="subcellular location">
    <subcellularLocation>
        <location evidence="1">Membrane</location>
    </subcellularLocation>
</comment>
<proteinExistence type="inferred from homology"/>
<evidence type="ECO:0000256" key="3">
    <source>
        <dbReference type="ARBA" id="ARBA00022692"/>
    </source>
</evidence>
<dbReference type="OrthoDB" id="163794at2759"/>
<evidence type="ECO:0000313" key="6">
    <source>
        <dbReference type="EMBL" id="OLQ03866.1"/>
    </source>
</evidence>
<organism evidence="6 7">
    <name type="scientific">Symbiodinium microadriaticum</name>
    <name type="common">Dinoflagellate</name>
    <name type="synonym">Zooxanthella microadriatica</name>
    <dbReference type="NCBI Taxonomy" id="2951"/>
    <lineage>
        <taxon>Eukaryota</taxon>
        <taxon>Sar</taxon>
        <taxon>Alveolata</taxon>
        <taxon>Dinophyceae</taxon>
        <taxon>Suessiales</taxon>
        <taxon>Symbiodiniaceae</taxon>
        <taxon>Symbiodinium</taxon>
    </lineage>
</organism>
<dbReference type="Proteomes" id="UP000186817">
    <property type="component" value="Unassembled WGS sequence"/>
</dbReference>
<accession>A0A1Q9E8X2</accession>
<keyword evidence="7" id="KW-1185">Reference proteome</keyword>
<evidence type="ECO:0000256" key="5">
    <source>
        <dbReference type="ARBA" id="ARBA00023136"/>
    </source>
</evidence>
<dbReference type="EMBL" id="LSRX01000224">
    <property type="protein sequence ID" value="OLQ03866.1"/>
    <property type="molecule type" value="Genomic_DNA"/>
</dbReference>
<comment type="caution">
    <text evidence="6">The sequence shown here is derived from an EMBL/GenBank/DDBJ whole genome shotgun (WGS) entry which is preliminary data.</text>
</comment>
<comment type="similarity">
    <text evidence="2">Belongs to the FUN14 family.</text>
</comment>
<dbReference type="PANTHER" id="PTHR21346:SF10">
    <property type="entry name" value="TRANSMEMBRANE PROTEIN"/>
    <property type="match status" value="1"/>
</dbReference>
<evidence type="ECO:0000256" key="2">
    <source>
        <dbReference type="ARBA" id="ARBA00009160"/>
    </source>
</evidence>
<dbReference type="GO" id="GO:0016020">
    <property type="term" value="C:membrane"/>
    <property type="evidence" value="ECO:0007669"/>
    <property type="project" value="UniProtKB-SubCell"/>
</dbReference>
<keyword evidence="5" id="KW-0472">Membrane</keyword>
<dbReference type="AlphaFoldDB" id="A0A1Q9E8X2"/>
<reference evidence="6 7" key="1">
    <citation type="submission" date="2016-02" db="EMBL/GenBank/DDBJ databases">
        <title>Genome analysis of coral dinoflagellate symbionts highlights evolutionary adaptations to a symbiotic lifestyle.</title>
        <authorList>
            <person name="Aranda M."/>
            <person name="Li Y."/>
            <person name="Liew Y.J."/>
            <person name="Baumgarten S."/>
            <person name="Simakov O."/>
            <person name="Wilson M."/>
            <person name="Piel J."/>
            <person name="Ashoor H."/>
            <person name="Bougouffa S."/>
            <person name="Bajic V.B."/>
            <person name="Ryu T."/>
            <person name="Ravasi T."/>
            <person name="Bayer T."/>
            <person name="Micklem G."/>
            <person name="Kim H."/>
            <person name="Bhak J."/>
            <person name="Lajeunesse T.C."/>
            <person name="Voolstra C.R."/>
        </authorList>
    </citation>
    <scope>NUCLEOTIDE SEQUENCE [LARGE SCALE GENOMIC DNA]</scope>
    <source>
        <strain evidence="6 7">CCMP2467</strain>
    </source>
</reference>
<protein>
    <submittedName>
        <fullName evidence="6">FUN14 domain-containing protein 1</fullName>
    </submittedName>
</protein>
<dbReference type="PANTHER" id="PTHR21346">
    <property type="entry name" value="FUN14 DOMAIN CONTAINING"/>
    <property type="match status" value="1"/>
</dbReference>
<evidence type="ECO:0000256" key="1">
    <source>
        <dbReference type="ARBA" id="ARBA00004370"/>
    </source>
</evidence>
<keyword evidence="4" id="KW-1133">Transmembrane helix</keyword>
<sequence>MNCWLVFLEGLVPFGQSISLGSLMGFCSGFALKKVGRVAAGLFGALFVLEQALAYQGYITVNWEKAEKDLITVLDLNKDGKFDVKDLNDGYLQCLKVLQNNTAGLSGGFAGGFLLGARYG</sequence>
<dbReference type="InterPro" id="IPR007014">
    <property type="entry name" value="FUN14"/>
</dbReference>
<evidence type="ECO:0000256" key="4">
    <source>
        <dbReference type="ARBA" id="ARBA00022989"/>
    </source>
</evidence>
<dbReference type="OMA" id="NAPPQEY"/>
<dbReference type="Pfam" id="PF04930">
    <property type="entry name" value="FUN14"/>
    <property type="match status" value="1"/>
</dbReference>
<evidence type="ECO:0000313" key="7">
    <source>
        <dbReference type="Proteomes" id="UP000186817"/>
    </source>
</evidence>
<gene>
    <name evidence="6" type="primary">Fundc1</name>
    <name evidence="6" type="ORF">AK812_SmicGene13133</name>
</gene>
<keyword evidence="3" id="KW-0812">Transmembrane</keyword>